<evidence type="ECO:0000313" key="2">
    <source>
        <dbReference type="Proteomes" id="UP000250443"/>
    </source>
</evidence>
<organism evidence="1 2">
    <name type="scientific">Pseudomonas luteola</name>
    <dbReference type="NCBI Taxonomy" id="47886"/>
    <lineage>
        <taxon>Bacteria</taxon>
        <taxon>Pseudomonadati</taxon>
        <taxon>Pseudomonadota</taxon>
        <taxon>Gammaproteobacteria</taxon>
        <taxon>Pseudomonadales</taxon>
        <taxon>Pseudomonadaceae</taxon>
        <taxon>Pseudomonas</taxon>
    </lineage>
</organism>
<proteinExistence type="predicted"/>
<dbReference type="AlphaFoldDB" id="A0A2X2EF25"/>
<evidence type="ECO:0000313" key="1">
    <source>
        <dbReference type="EMBL" id="SPZ05310.1"/>
    </source>
</evidence>
<protein>
    <submittedName>
        <fullName evidence="1">Uncharacterized protein</fullName>
    </submittedName>
</protein>
<name>A0A2X2EF25_PSELU</name>
<gene>
    <name evidence="1" type="ORF">NCTC11842_01730</name>
</gene>
<reference evidence="1 2" key="1">
    <citation type="submission" date="2018-06" db="EMBL/GenBank/DDBJ databases">
        <authorList>
            <consortium name="Pathogen Informatics"/>
            <person name="Doyle S."/>
        </authorList>
    </citation>
    <scope>NUCLEOTIDE SEQUENCE [LARGE SCALE GENOMIC DNA]</scope>
    <source>
        <strain evidence="1 2">NCTC11842</strain>
    </source>
</reference>
<sequence>MTDDVPIKGSKTWKAWTEEENQYLRDNRSRLGAHQCAKDLDRPVSAIHNQCRRLSIKLRATPSAYKPEEDELIRELYASKGPRYLAVELNRSQETLRHRARKLKVSGRVGRPNKRSD</sequence>
<dbReference type="EMBL" id="UAUF01000010">
    <property type="protein sequence ID" value="SPZ05310.1"/>
    <property type="molecule type" value="Genomic_DNA"/>
</dbReference>
<dbReference type="Proteomes" id="UP000250443">
    <property type="component" value="Unassembled WGS sequence"/>
</dbReference>
<accession>A0A2X2EF25</accession>